<evidence type="ECO:0000313" key="1">
    <source>
        <dbReference type="EMBL" id="QJA66784.1"/>
    </source>
</evidence>
<dbReference type="EMBL" id="MT141560">
    <property type="protein sequence ID" value="QJA66784.1"/>
    <property type="molecule type" value="Genomic_DNA"/>
</dbReference>
<gene>
    <name evidence="2" type="ORF">MM415A01834_0008</name>
    <name evidence="1" type="ORF">MM415B00334_0037</name>
</gene>
<proteinExistence type="predicted"/>
<reference evidence="1" key="1">
    <citation type="submission" date="2020-03" db="EMBL/GenBank/DDBJ databases">
        <title>The deep terrestrial virosphere.</title>
        <authorList>
            <person name="Holmfeldt K."/>
            <person name="Nilsson E."/>
            <person name="Simone D."/>
            <person name="Lopez-Fernandez M."/>
            <person name="Wu X."/>
            <person name="de Brujin I."/>
            <person name="Lundin D."/>
            <person name="Andersson A."/>
            <person name="Bertilsson S."/>
            <person name="Dopson M."/>
        </authorList>
    </citation>
    <scope>NUCLEOTIDE SEQUENCE</scope>
    <source>
        <strain evidence="2">MM415A01834</strain>
        <strain evidence="1">MM415B00334</strain>
    </source>
</reference>
<evidence type="ECO:0000313" key="2">
    <source>
        <dbReference type="EMBL" id="QJA75286.1"/>
    </source>
</evidence>
<sequence>MPAFKNFETLIRARFESDAEGIATDLFSETLEAWEFDDIKITRELIQDAGDGAQYRMNLGTSSAAWQGYQGGRLDAFTEGRPDQLIAWVLDAQAHHCDTCLDYAKGSPYPADRLPGIPGQAPTLCNGSCRCSLVPIEA</sequence>
<accession>A0A6M3JAC3</accession>
<protein>
    <recommendedName>
        <fullName evidence="3">Phage head morphogenesis domain-containing protein</fullName>
    </recommendedName>
</protein>
<dbReference type="EMBL" id="MT142153">
    <property type="protein sequence ID" value="QJA75286.1"/>
    <property type="molecule type" value="Genomic_DNA"/>
</dbReference>
<organism evidence="1">
    <name type="scientific">viral metagenome</name>
    <dbReference type="NCBI Taxonomy" id="1070528"/>
    <lineage>
        <taxon>unclassified sequences</taxon>
        <taxon>metagenomes</taxon>
        <taxon>organismal metagenomes</taxon>
    </lineage>
</organism>
<dbReference type="AlphaFoldDB" id="A0A6M3JAC3"/>
<evidence type="ECO:0008006" key="3">
    <source>
        <dbReference type="Google" id="ProtNLM"/>
    </source>
</evidence>
<name>A0A6M3JAC3_9ZZZZ</name>